<dbReference type="InterPro" id="IPR036249">
    <property type="entry name" value="Thioredoxin-like_sf"/>
</dbReference>
<dbReference type="Proteomes" id="UP000595636">
    <property type="component" value="Plasmid unnamed1"/>
</dbReference>
<dbReference type="SUPFAM" id="SSF52833">
    <property type="entry name" value="Thioredoxin-like"/>
    <property type="match status" value="1"/>
</dbReference>
<keyword evidence="2" id="KW-0614">Plasmid</keyword>
<evidence type="ECO:0000259" key="1">
    <source>
        <dbReference type="Pfam" id="PF00462"/>
    </source>
</evidence>
<gene>
    <name evidence="2" type="ORF">JEQ17_48520</name>
</gene>
<dbReference type="KEGG" id="slf:JEQ17_48520"/>
<feature type="domain" description="Glutaredoxin" evidence="1">
    <location>
        <begin position="5"/>
        <end position="47"/>
    </location>
</feature>
<proteinExistence type="predicted"/>
<dbReference type="AlphaFoldDB" id="A0A7T7L6P9"/>
<sequence length="83" mass="9350">MIALTLLTQADCAWCDRAKQLLAETDADVEVTEVSLDTDEGRELAARHRLLFAPGLLHDDRLIAYGRLSQRALRRELSRLSQS</sequence>
<dbReference type="RefSeq" id="WP_200402196.1">
    <property type="nucleotide sequence ID" value="NZ_CP066832.1"/>
</dbReference>
<keyword evidence="3" id="KW-1185">Reference proteome</keyword>
<name>A0A7T7L6P9_9ACTN</name>
<dbReference type="CDD" id="cd00570">
    <property type="entry name" value="GST_N_family"/>
    <property type="match status" value="1"/>
</dbReference>
<reference evidence="2 3" key="1">
    <citation type="submission" date="2020-12" db="EMBL/GenBank/DDBJ databases">
        <title>A novel species.</title>
        <authorList>
            <person name="Li K."/>
        </authorList>
    </citation>
    <scope>NUCLEOTIDE SEQUENCE [LARGE SCALE GENOMIC DNA]</scope>
    <source>
        <strain evidence="2 3">ZYC-3</strain>
        <plasmid evidence="2 3">unnamed1</plasmid>
    </source>
</reference>
<evidence type="ECO:0000313" key="2">
    <source>
        <dbReference type="EMBL" id="QQM47425.1"/>
    </source>
</evidence>
<evidence type="ECO:0000313" key="3">
    <source>
        <dbReference type="Proteomes" id="UP000595636"/>
    </source>
</evidence>
<accession>A0A7T7L6P9</accession>
<protein>
    <submittedName>
        <fullName evidence="2">Thioredoxin family protein</fullName>
    </submittedName>
</protein>
<dbReference type="Pfam" id="PF00462">
    <property type="entry name" value="Glutaredoxin"/>
    <property type="match status" value="1"/>
</dbReference>
<organism evidence="2 3">
    <name type="scientific">Streptomyces liliifuscus</name>
    <dbReference type="NCBI Taxonomy" id="2797636"/>
    <lineage>
        <taxon>Bacteria</taxon>
        <taxon>Bacillati</taxon>
        <taxon>Actinomycetota</taxon>
        <taxon>Actinomycetes</taxon>
        <taxon>Kitasatosporales</taxon>
        <taxon>Streptomycetaceae</taxon>
        <taxon>Streptomyces</taxon>
    </lineage>
</organism>
<geneLocation type="plasmid" evidence="2 3">
    <name>unnamed1</name>
</geneLocation>
<dbReference type="InterPro" id="IPR002109">
    <property type="entry name" value="Glutaredoxin"/>
</dbReference>
<dbReference type="EMBL" id="CP066832">
    <property type="protein sequence ID" value="QQM47425.1"/>
    <property type="molecule type" value="Genomic_DNA"/>
</dbReference>
<dbReference type="Gene3D" id="3.40.30.10">
    <property type="entry name" value="Glutaredoxin"/>
    <property type="match status" value="1"/>
</dbReference>